<evidence type="ECO:0000313" key="2">
    <source>
        <dbReference type="Proteomes" id="UP000184517"/>
    </source>
</evidence>
<dbReference type="Pfam" id="PF09615">
    <property type="entry name" value="Cas_Csy3"/>
    <property type="match status" value="1"/>
</dbReference>
<sequence>MQLPNQLSYKRSINPSKAIFYYRRDGQLFPLPIERIKIRGSKSGFSEAHTSKGIKESATLHNLSMGNPHTVDTCYLPPVAECLVCRFSIRVCANSLTPDRCSDQSVKSNISDFVRAYADKGGYIELARRYAKNIAMGTWLWRNKEGNAFDVFVKTSEGSDFSFVNAHRLYWDSEWPDNQSHELDKLASELALALTNTRYVWHCDVWAEVKLPFCAEVFPSQCFVDNDDKSAASKVLLTTDIDGVMAACFNADKVGAGIQIIDDWWDEHCDFPLRVSEFAADQANLIARRHPQTKRDFYQLLQKLPSYLKELAASSSTASINPDIHFIASVLVKGGMFQGAKS</sequence>
<dbReference type="InterPro" id="IPR013399">
    <property type="entry name" value="CRISPR-assoc_prot_Csy3"/>
</dbReference>
<dbReference type="RefSeq" id="WP_072839829.1">
    <property type="nucleotide sequence ID" value="NZ_FQVF01000009.1"/>
</dbReference>
<reference evidence="2" key="1">
    <citation type="submission" date="2016-11" db="EMBL/GenBank/DDBJ databases">
        <authorList>
            <person name="Varghese N."/>
            <person name="Submissions S."/>
        </authorList>
    </citation>
    <scope>NUCLEOTIDE SEQUENCE [LARGE SCALE GENOMIC DNA]</scope>
    <source>
        <strain evidence="2">DSM 16579</strain>
    </source>
</reference>
<dbReference type="EMBL" id="FQVF01000009">
    <property type="protein sequence ID" value="SHF59747.1"/>
    <property type="molecule type" value="Genomic_DNA"/>
</dbReference>
<dbReference type="AlphaFoldDB" id="A0A1M5CYM9"/>
<keyword evidence="2" id="KW-1185">Reference proteome</keyword>
<dbReference type="OrthoDB" id="240864at2"/>
<accession>A0A1M5CYM9</accession>
<name>A0A1M5CYM9_9GAMM</name>
<dbReference type="STRING" id="1122206.SAMN02745753_02292"/>
<proteinExistence type="predicted"/>
<dbReference type="Proteomes" id="UP000184517">
    <property type="component" value="Unassembled WGS sequence"/>
</dbReference>
<gene>
    <name evidence="1" type="ORF">SAMN02745753_02292</name>
</gene>
<dbReference type="NCBIfam" id="TIGR02566">
    <property type="entry name" value="cas_Csy3"/>
    <property type="match status" value="1"/>
</dbReference>
<organism evidence="1 2">
    <name type="scientific">Marinomonas polaris DSM 16579</name>
    <dbReference type="NCBI Taxonomy" id="1122206"/>
    <lineage>
        <taxon>Bacteria</taxon>
        <taxon>Pseudomonadati</taxon>
        <taxon>Pseudomonadota</taxon>
        <taxon>Gammaproteobacteria</taxon>
        <taxon>Oceanospirillales</taxon>
        <taxon>Oceanospirillaceae</taxon>
        <taxon>Marinomonas</taxon>
    </lineage>
</organism>
<evidence type="ECO:0000313" key="1">
    <source>
        <dbReference type="EMBL" id="SHF59747.1"/>
    </source>
</evidence>
<protein>
    <submittedName>
        <fullName evidence="1">CRISPR-associated protein Csy3</fullName>
    </submittedName>
</protein>